<feature type="transmembrane region" description="Helical" evidence="1">
    <location>
        <begin position="134"/>
        <end position="155"/>
    </location>
</feature>
<comment type="caution">
    <text evidence="3">The sequence shown here is derived from an EMBL/GenBank/DDBJ whole genome shotgun (WGS) entry which is preliminary data.</text>
</comment>
<dbReference type="Gene3D" id="3.30.565.10">
    <property type="entry name" value="Histidine kinase-like ATPase, C-terminal domain"/>
    <property type="match status" value="1"/>
</dbReference>
<keyword evidence="4" id="KW-1185">Reference proteome</keyword>
<reference evidence="3 4" key="1">
    <citation type="journal article" date="1992" name="Int. J. Syst. Bacteriol.">
        <title>Sphingobacterium antarcticus sp. nov. a Psychrotrophic Bacterium from the Soils of Schirmacher Oasis, Antarctica.</title>
        <authorList>
            <person name="Shivaji S."/>
            <person name="Ray M.K."/>
            <person name="Rao N.S."/>
            <person name="Saiserr L."/>
            <person name="Jagannadham M.V."/>
            <person name="Kumar G.S."/>
            <person name="Reddy G."/>
            <person name="Bhargava P.M."/>
        </authorList>
    </citation>
    <scope>NUCLEOTIDE SEQUENCE [LARGE SCALE GENOMIC DNA]</scope>
    <source>
        <strain evidence="3 4">4BY</strain>
    </source>
</reference>
<feature type="transmembrane region" description="Helical" evidence="1">
    <location>
        <begin position="92"/>
        <end position="114"/>
    </location>
</feature>
<keyword evidence="1" id="KW-0472">Membrane</keyword>
<dbReference type="GO" id="GO:0000155">
    <property type="term" value="F:phosphorelay sensor kinase activity"/>
    <property type="evidence" value="ECO:0007669"/>
    <property type="project" value="InterPro"/>
</dbReference>
<keyword evidence="1" id="KW-1133">Transmembrane helix</keyword>
<dbReference type="RefSeq" id="WP_051760058.1">
    <property type="nucleotide sequence ID" value="NZ_JNFF01000081.1"/>
</dbReference>
<gene>
    <name evidence="3" type="ORF">N180_16370</name>
</gene>
<feature type="transmembrane region" description="Helical" evidence="1">
    <location>
        <begin position="59"/>
        <end position="80"/>
    </location>
</feature>
<dbReference type="SUPFAM" id="SSF55874">
    <property type="entry name" value="ATPase domain of HSP90 chaperone/DNA topoisomerase II/histidine kinase"/>
    <property type="match status" value="1"/>
</dbReference>
<feature type="transmembrane region" description="Helical" evidence="1">
    <location>
        <begin position="176"/>
        <end position="193"/>
    </location>
</feature>
<feature type="transmembrane region" description="Helical" evidence="1">
    <location>
        <begin position="20"/>
        <end position="39"/>
    </location>
</feature>
<evidence type="ECO:0000256" key="1">
    <source>
        <dbReference type="SAM" id="Phobius"/>
    </source>
</evidence>
<dbReference type="InterPro" id="IPR036890">
    <property type="entry name" value="HATPase_C_sf"/>
</dbReference>
<dbReference type="EMBL" id="JNFF01000081">
    <property type="protein sequence ID" value="KEQ29200.1"/>
    <property type="molecule type" value="Genomic_DNA"/>
</dbReference>
<proteinExistence type="predicted"/>
<sequence length="504" mass="58313">MTHIKLPFSFKELQKTEFKIVSAIYAFAILTLISSGNNAHDIPYEFSQAGIRFNYIYNYFIPAVFKYSLLYFSFLLLNFCSLPALYRKTNTGMHLCLIFIVFVFAGLIISVTRTYSQAFLLIRYDTIQDAYEQIFFNGFGYAAWLVVLIAIYVALKNLIFHFANQQERNDLSQQKLEILFGSIIWFAGILFWLATNAGFQVIICWTLISATAIWLFIHSVYELIPQIFDTAKKPLRTYLYKLSGLILISLIATCLLAFLISGRNQLIPIVIAFNLPVQYLITAPLAWQIYKRRNSTAEQIYKLKKELGQTDANLNFLKSQINPHFLFNALNTLYGTALQEKADRTSEGIQKLGDMMRFMLQENMQDKISLIRDLDYLKNYIDLQKLRTSQSVDITISTQIEEQFTELQISPMLLIPFVENAFKHGISLQQPSHIKITLQTKENTLYFDVHNSIHLKSENDPERTHSGIGLENVKQRLMLLYPAKHELLIRESAKEFFVHLTLKL</sequence>
<organism evidence="3 4">
    <name type="scientific">Pedobacter antarcticus 4BY</name>
    <dbReference type="NCBI Taxonomy" id="1358423"/>
    <lineage>
        <taxon>Bacteria</taxon>
        <taxon>Pseudomonadati</taxon>
        <taxon>Bacteroidota</taxon>
        <taxon>Sphingobacteriia</taxon>
        <taxon>Sphingobacteriales</taxon>
        <taxon>Sphingobacteriaceae</taxon>
        <taxon>Pedobacter</taxon>
    </lineage>
</organism>
<feature type="transmembrane region" description="Helical" evidence="1">
    <location>
        <begin position="199"/>
        <end position="217"/>
    </location>
</feature>
<evidence type="ECO:0000313" key="4">
    <source>
        <dbReference type="Proteomes" id="UP000028007"/>
    </source>
</evidence>
<dbReference type="Proteomes" id="UP000028007">
    <property type="component" value="Unassembled WGS sequence"/>
</dbReference>
<evidence type="ECO:0000313" key="3">
    <source>
        <dbReference type="EMBL" id="KEQ29200.1"/>
    </source>
</evidence>
<dbReference type="InterPro" id="IPR050640">
    <property type="entry name" value="Bact_2-comp_sensor_kinase"/>
</dbReference>
<feature type="domain" description="Signal transduction histidine kinase internal region" evidence="2">
    <location>
        <begin position="312"/>
        <end position="390"/>
    </location>
</feature>
<keyword evidence="1" id="KW-0812">Transmembrane</keyword>
<evidence type="ECO:0000259" key="2">
    <source>
        <dbReference type="Pfam" id="PF06580"/>
    </source>
</evidence>
<dbReference type="PANTHER" id="PTHR34220:SF7">
    <property type="entry name" value="SENSOR HISTIDINE KINASE YPDA"/>
    <property type="match status" value="1"/>
</dbReference>
<accession>A0A081PES7</accession>
<dbReference type="InterPro" id="IPR010559">
    <property type="entry name" value="Sig_transdc_His_kin_internal"/>
</dbReference>
<feature type="transmembrane region" description="Helical" evidence="1">
    <location>
        <begin position="238"/>
        <end position="260"/>
    </location>
</feature>
<feature type="transmembrane region" description="Helical" evidence="1">
    <location>
        <begin position="266"/>
        <end position="287"/>
    </location>
</feature>
<dbReference type="eggNOG" id="COG2972">
    <property type="taxonomic scope" value="Bacteria"/>
</dbReference>
<dbReference type="Pfam" id="PF06580">
    <property type="entry name" value="His_kinase"/>
    <property type="match status" value="1"/>
</dbReference>
<dbReference type="AlphaFoldDB" id="A0A081PES7"/>
<dbReference type="PANTHER" id="PTHR34220">
    <property type="entry name" value="SENSOR HISTIDINE KINASE YPDA"/>
    <property type="match status" value="1"/>
</dbReference>
<protein>
    <recommendedName>
        <fullName evidence="2">Signal transduction histidine kinase internal region domain-containing protein</fullName>
    </recommendedName>
</protein>
<name>A0A081PES7_9SPHI</name>
<dbReference type="GO" id="GO:0016020">
    <property type="term" value="C:membrane"/>
    <property type="evidence" value="ECO:0007669"/>
    <property type="project" value="InterPro"/>
</dbReference>